<dbReference type="Pfam" id="PF02518">
    <property type="entry name" value="HATPase_c"/>
    <property type="match status" value="1"/>
</dbReference>
<dbReference type="SUPFAM" id="SSF47226">
    <property type="entry name" value="Histidine-containing phosphotransfer domain, HPT domain"/>
    <property type="match status" value="1"/>
</dbReference>
<feature type="chain" id="PRO_5044829432" description="histidine kinase" evidence="8">
    <location>
        <begin position="21"/>
        <end position="1195"/>
    </location>
</feature>
<dbReference type="Pfam" id="PF00072">
    <property type="entry name" value="Response_reg"/>
    <property type="match status" value="1"/>
</dbReference>
<dbReference type="SUPFAM" id="SSF52172">
    <property type="entry name" value="CheY-like"/>
    <property type="match status" value="1"/>
</dbReference>
<dbReference type="InterPro" id="IPR036890">
    <property type="entry name" value="HATPase_C_sf"/>
</dbReference>
<keyword evidence="6" id="KW-0378">Hydrolase</keyword>
<dbReference type="SMART" id="SM00062">
    <property type="entry name" value="PBPb"/>
    <property type="match status" value="1"/>
</dbReference>
<feature type="domain" description="Response regulatory" evidence="10">
    <location>
        <begin position="970"/>
        <end position="1088"/>
    </location>
</feature>
<dbReference type="InterPro" id="IPR005467">
    <property type="entry name" value="His_kinase_dom"/>
</dbReference>
<proteinExistence type="predicted"/>
<dbReference type="InterPro" id="IPR001789">
    <property type="entry name" value="Sig_transdc_resp-reg_receiver"/>
</dbReference>
<dbReference type="PANTHER" id="PTHR43047:SF72">
    <property type="entry name" value="OSMOSENSING HISTIDINE PROTEIN KINASE SLN1"/>
    <property type="match status" value="1"/>
</dbReference>
<evidence type="ECO:0000256" key="4">
    <source>
        <dbReference type="ARBA" id="ARBA00022679"/>
    </source>
</evidence>
<keyword evidence="4" id="KW-0808">Transferase</keyword>
<evidence type="ECO:0000256" key="1">
    <source>
        <dbReference type="ARBA" id="ARBA00000085"/>
    </source>
</evidence>
<evidence type="ECO:0000259" key="10">
    <source>
        <dbReference type="PROSITE" id="PS50110"/>
    </source>
</evidence>
<dbReference type="Proteomes" id="UP001177883">
    <property type="component" value="Unassembled WGS sequence"/>
</dbReference>
<dbReference type="SUPFAM" id="SSF53850">
    <property type="entry name" value="Periplasmic binding protein-like II"/>
    <property type="match status" value="2"/>
</dbReference>
<evidence type="ECO:0000256" key="6">
    <source>
        <dbReference type="ARBA" id="ARBA00022801"/>
    </source>
</evidence>
<feature type="signal peptide" evidence="8">
    <location>
        <begin position="1"/>
        <end position="20"/>
    </location>
</feature>
<evidence type="ECO:0000256" key="2">
    <source>
        <dbReference type="ARBA" id="ARBA00012438"/>
    </source>
</evidence>
<keyword evidence="8" id="KW-0732">Signal</keyword>
<dbReference type="Pfam" id="PF00497">
    <property type="entry name" value="SBP_bac_3"/>
    <property type="match status" value="2"/>
</dbReference>
<accession>A0ABD5A457</accession>
<dbReference type="PROSITE" id="PS50109">
    <property type="entry name" value="HIS_KIN"/>
    <property type="match status" value="1"/>
</dbReference>
<sequence>MKTYLSCFFVLFSLSFPCVASEMVLNSNQTDYLQAKKTIVIAKPTHLFNRAWEDVFVNRNKGNSAEVVRTLEEKLNVNIEIKEYFSSRALLDAVAKGEVDLTLGYAETRQRSEQFIFSNTLYNVPNVFWFKDEAAQTKSKHELMWACIRNSLFCQIIKDLGITKILMVNSASELFTTLAVGTADATVIDLTSVQSYYSVVTPGEWQGTISFSKNLAPFPIQVLMNKESTQLKTIIDALLKHQIKDITQISSNYFYHFYDDIINQVIESQYGHRSIRYTVSENIYPYSYFDPTTQQTVGFIHDAITLISRKLGVSFEYVQPKGKDVIEMLRTKEIDFLPGFDVENPNNNEFIFSEPFMKLHWAYIATNKNVDTKRTAILDRTGYFIQKESLKLDFSDAVMYQDIKTLAKDMSNGKITHAYIPQSIANLYVYNGYSDIFHIEARDNAASLFKNIGVILHQDSTFLQSVINSAISLTTQNEIDLLTLKHHNITAQYGYSEERIVLYTLAVSSFIFVLVTYGLVKTRRLSISLNKAKQSEQRSYKQIQWLMTLLDSLPTLISIHDQTNKLVLSNSAFNKQRDLCLTAGNDQKSCWLKQAESQAQNTLALGIWKTIKCHCSGHEKHFRVIRQRVMNSSDESYYTVTVLDDLTRWEAQQRELEISNTKAQEAIKARDLFLAIVSHELRTPIAAMIGLMELLSTKIECKDNMELLSNAQISAERLKLLVSDILDISKMEANQLHLESRNSNIYQELCPIFRTFETHARLNNLNFKVDWKTGSINTASLDWLRVTQILNNLLNNAIKFTESGFVLINVDVTEHQLSLSITDTGCGMSEQQITRAFQPFAQGDHSISRRYGGTGLGITVVQRLVNMMNGELKIESKQGLGTKISVTIPVEAKSSILNTPQEISTEDREILRWLKAWGVPHQSSKDQNTFNLVRSNQWQNLYPDHLLSALTTSRDPLTYDTGNRYQFEGNVLIADDDPINRLLFTKQLKQFGLNAIIVKDGQEALDILKQSDQVIDLVITDCHMPNMDGYELTEIIKSSPELSHYPVIGCTAEDSKLVVEKAERVGMNQVIYKPYSFNELAVALEQLLPATCIKQHPDQPWASNYSEDEQLQMASVIFESFTADKSMLQDEKENIKEVSHRIKGSAGLLGLTTLYRAAKDCEKDPNNAQKLKQLTDELNKSIESASIILKRLNLQ</sequence>
<comment type="catalytic activity">
    <reaction evidence="1">
        <text>ATP + protein L-histidine = ADP + protein N-phospho-L-histidine.</text>
        <dbReference type="EC" id="2.7.13.3"/>
    </reaction>
</comment>
<dbReference type="CDD" id="cd17546">
    <property type="entry name" value="REC_hyHK_CKI1_RcsC-like"/>
    <property type="match status" value="1"/>
</dbReference>
<dbReference type="AlphaFoldDB" id="A0ABD5A457"/>
<dbReference type="PROSITE" id="PS50110">
    <property type="entry name" value="RESPONSE_REGULATORY"/>
    <property type="match status" value="1"/>
</dbReference>
<dbReference type="SUPFAM" id="SSF55874">
    <property type="entry name" value="ATPase domain of HSP90 chaperone/DNA topoisomerase II/histidine kinase"/>
    <property type="match status" value="1"/>
</dbReference>
<dbReference type="Gene3D" id="1.20.120.160">
    <property type="entry name" value="HPT domain"/>
    <property type="match status" value="1"/>
</dbReference>
<evidence type="ECO:0000256" key="5">
    <source>
        <dbReference type="ARBA" id="ARBA00022777"/>
    </source>
</evidence>
<dbReference type="PRINTS" id="PR00344">
    <property type="entry name" value="BCTRLSENSOR"/>
</dbReference>
<dbReference type="CDD" id="cd00082">
    <property type="entry name" value="HisKA"/>
    <property type="match status" value="1"/>
</dbReference>
<dbReference type="InterPro" id="IPR001638">
    <property type="entry name" value="Solute-binding_3/MltF_N"/>
</dbReference>
<evidence type="ECO:0000256" key="8">
    <source>
        <dbReference type="SAM" id="SignalP"/>
    </source>
</evidence>
<protein>
    <recommendedName>
        <fullName evidence="2">histidine kinase</fullName>
        <ecNumber evidence="2">2.7.13.3</ecNumber>
    </recommendedName>
</protein>
<dbReference type="GO" id="GO:0000160">
    <property type="term" value="P:phosphorelay signal transduction system"/>
    <property type="evidence" value="ECO:0007669"/>
    <property type="project" value="UniProtKB-ARBA"/>
</dbReference>
<feature type="modified residue" description="4-aspartylphosphate" evidence="7">
    <location>
        <position position="1021"/>
    </location>
</feature>
<keyword evidence="3 7" id="KW-0597">Phosphoprotein</keyword>
<dbReference type="RefSeq" id="WP_198594437.1">
    <property type="nucleotide sequence ID" value="NZ_JAUYVK010000001.1"/>
</dbReference>
<dbReference type="InterPro" id="IPR004358">
    <property type="entry name" value="Sig_transdc_His_kin-like_C"/>
</dbReference>
<dbReference type="SUPFAM" id="SSF47384">
    <property type="entry name" value="Homodimeric domain of signal transducing histidine kinase"/>
    <property type="match status" value="1"/>
</dbReference>
<evidence type="ECO:0000256" key="3">
    <source>
        <dbReference type="ARBA" id="ARBA00022553"/>
    </source>
</evidence>
<dbReference type="InterPro" id="IPR003594">
    <property type="entry name" value="HATPase_dom"/>
</dbReference>
<dbReference type="InterPro" id="IPR036641">
    <property type="entry name" value="HPT_dom_sf"/>
</dbReference>
<dbReference type="Gene3D" id="3.40.190.10">
    <property type="entry name" value="Periplasmic binding protein-like II"/>
    <property type="match status" value="4"/>
</dbReference>
<dbReference type="PANTHER" id="PTHR43047">
    <property type="entry name" value="TWO-COMPONENT HISTIDINE PROTEIN KINASE"/>
    <property type="match status" value="1"/>
</dbReference>
<dbReference type="GO" id="GO:0004673">
    <property type="term" value="F:protein histidine kinase activity"/>
    <property type="evidence" value="ECO:0007669"/>
    <property type="project" value="UniProtKB-EC"/>
</dbReference>
<dbReference type="SMART" id="SM00388">
    <property type="entry name" value="HisKA"/>
    <property type="match status" value="1"/>
</dbReference>
<dbReference type="Pfam" id="PF00512">
    <property type="entry name" value="HisKA"/>
    <property type="match status" value="1"/>
</dbReference>
<dbReference type="InterPro" id="IPR036097">
    <property type="entry name" value="HisK_dim/P_sf"/>
</dbReference>
<dbReference type="SMART" id="SM00448">
    <property type="entry name" value="REC"/>
    <property type="match status" value="1"/>
</dbReference>
<evidence type="ECO:0000256" key="7">
    <source>
        <dbReference type="PROSITE-ProRule" id="PRU00169"/>
    </source>
</evidence>
<dbReference type="EC" id="2.7.13.3" evidence="2"/>
<dbReference type="InterPro" id="IPR003661">
    <property type="entry name" value="HisK_dim/P_dom"/>
</dbReference>
<dbReference type="EMBL" id="JAUYVK010000001">
    <property type="protein sequence ID" value="MDP2487854.1"/>
    <property type="molecule type" value="Genomic_DNA"/>
</dbReference>
<dbReference type="SMART" id="SM00387">
    <property type="entry name" value="HATPase_c"/>
    <property type="match status" value="1"/>
</dbReference>
<evidence type="ECO:0000313" key="12">
    <source>
        <dbReference type="Proteomes" id="UP001177883"/>
    </source>
</evidence>
<dbReference type="CDD" id="cd16922">
    <property type="entry name" value="HATPase_EvgS-ArcB-TorS-like"/>
    <property type="match status" value="1"/>
</dbReference>
<dbReference type="GO" id="GO:0016787">
    <property type="term" value="F:hydrolase activity"/>
    <property type="evidence" value="ECO:0007669"/>
    <property type="project" value="UniProtKB-KW"/>
</dbReference>
<dbReference type="Gene3D" id="3.30.565.10">
    <property type="entry name" value="Histidine kinase-like ATPase, C-terminal domain"/>
    <property type="match status" value="1"/>
</dbReference>
<keyword evidence="5" id="KW-0418">Kinase</keyword>
<feature type="domain" description="Histidine kinase" evidence="9">
    <location>
        <begin position="676"/>
        <end position="892"/>
    </location>
</feature>
<gene>
    <name evidence="11" type="ORF">Q8W38_00810</name>
</gene>
<name>A0ABD5A457_VIBSP</name>
<dbReference type="InterPro" id="IPR011006">
    <property type="entry name" value="CheY-like_superfamily"/>
</dbReference>
<evidence type="ECO:0000313" key="11">
    <source>
        <dbReference type="EMBL" id="MDP2487854.1"/>
    </source>
</evidence>
<evidence type="ECO:0000259" key="9">
    <source>
        <dbReference type="PROSITE" id="PS50109"/>
    </source>
</evidence>
<reference evidence="11" key="1">
    <citation type="submission" date="2023-07" db="EMBL/GenBank/DDBJ databases">
        <title>Genome content predicts the carbon catabolic preferences of heterotrophic bacteria.</title>
        <authorList>
            <person name="Gralka M."/>
        </authorList>
    </citation>
    <scope>NUCLEOTIDE SEQUENCE</scope>
    <source>
        <strain evidence="11">6E03</strain>
    </source>
</reference>
<comment type="caution">
    <text evidence="11">The sequence shown here is derived from an EMBL/GenBank/DDBJ whole genome shotgun (WGS) entry which is preliminary data.</text>
</comment>
<organism evidence="11 12">
    <name type="scientific">Vibrio splendidus</name>
    <dbReference type="NCBI Taxonomy" id="29497"/>
    <lineage>
        <taxon>Bacteria</taxon>
        <taxon>Pseudomonadati</taxon>
        <taxon>Pseudomonadota</taxon>
        <taxon>Gammaproteobacteria</taxon>
        <taxon>Vibrionales</taxon>
        <taxon>Vibrionaceae</taxon>
        <taxon>Vibrio</taxon>
    </lineage>
</organism>
<dbReference type="Gene3D" id="3.40.50.2300">
    <property type="match status" value="1"/>
</dbReference>
<dbReference type="Gene3D" id="1.10.287.130">
    <property type="match status" value="1"/>
</dbReference>